<dbReference type="Proteomes" id="UP000438429">
    <property type="component" value="Unassembled WGS sequence"/>
</dbReference>
<dbReference type="PANTHER" id="PTHR38709">
    <property type="entry name" value="SI:CH73-193C12.2-RELATED"/>
    <property type="match status" value="1"/>
</dbReference>
<feature type="coiled-coil region" evidence="1">
    <location>
        <begin position="176"/>
        <end position="252"/>
    </location>
</feature>
<sequence>MEFHNHAYTCTTYNDVRPLEFIYKMSSKEIQDFVQLRVSNDSLFSGRSDTSMGAWRDILKQMGLQHKMTHSQASKEWENLKKRYKELKNPPDGVKAFPEAWPHFTLMDDAIKGRLVGSAPILEASPSPFSRAKRSWLSMVMTSPAISVADGTEIEDSLNGEEEEEREGSRNINCIMRGVEDERNVINGERQAMEREKQLTERERLVLQREKAALDRDVTTLERDRASLERERATLEREKAVLERERAMVETDREAVSRDRLSLECEKARMKRLCAPKATTEEVAEQSGNVNDTHVMDMDRKERFLYLFEKLIESV</sequence>
<comment type="caution">
    <text evidence="3">The sequence shown here is derived from an EMBL/GenBank/DDBJ whole genome shotgun (WGS) entry which is preliminary data.</text>
</comment>
<dbReference type="PANTHER" id="PTHR38709:SF1">
    <property type="entry name" value="DREBRIN"/>
    <property type="match status" value="1"/>
</dbReference>
<feature type="domain" description="Myb/SANT-like DNA-binding" evidence="2">
    <location>
        <begin position="26"/>
        <end position="109"/>
    </location>
</feature>
<organism evidence="3 4">
    <name type="scientific">Scophthalmus maximus</name>
    <name type="common">Turbot</name>
    <name type="synonym">Psetta maxima</name>
    <dbReference type="NCBI Taxonomy" id="52904"/>
    <lineage>
        <taxon>Eukaryota</taxon>
        <taxon>Metazoa</taxon>
        <taxon>Chordata</taxon>
        <taxon>Craniata</taxon>
        <taxon>Vertebrata</taxon>
        <taxon>Euteleostomi</taxon>
        <taxon>Actinopterygii</taxon>
        <taxon>Neopterygii</taxon>
        <taxon>Teleostei</taxon>
        <taxon>Neoteleostei</taxon>
        <taxon>Acanthomorphata</taxon>
        <taxon>Carangaria</taxon>
        <taxon>Pleuronectiformes</taxon>
        <taxon>Pleuronectoidei</taxon>
        <taxon>Scophthalmidae</taxon>
        <taxon>Scophthalmus</taxon>
    </lineage>
</organism>
<gene>
    <name evidence="3" type="ORF">F2P81_018882</name>
</gene>
<evidence type="ECO:0000313" key="4">
    <source>
        <dbReference type="Proteomes" id="UP000438429"/>
    </source>
</evidence>
<evidence type="ECO:0000313" key="3">
    <source>
        <dbReference type="EMBL" id="KAF0029777.1"/>
    </source>
</evidence>
<dbReference type="EMBL" id="VEVO01000016">
    <property type="protein sequence ID" value="KAF0029777.1"/>
    <property type="molecule type" value="Genomic_DNA"/>
</dbReference>
<keyword evidence="1" id="KW-0175">Coiled coil</keyword>
<evidence type="ECO:0000259" key="2">
    <source>
        <dbReference type="Pfam" id="PF13837"/>
    </source>
</evidence>
<reference evidence="3 4" key="1">
    <citation type="submission" date="2019-06" db="EMBL/GenBank/DDBJ databases">
        <title>Draft genomes of female and male turbot (Scophthalmus maximus).</title>
        <authorList>
            <person name="Xu H."/>
            <person name="Xu X.-W."/>
            <person name="Shao C."/>
            <person name="Chen S."/>
        </authorList>
    </citation>
    <scope>NUCLEOTIDE SEQUENCE [LARGE SCALE GENOMIC DNA]</scope>
    <source>
        <strain evidence="3">Ysfricsl-2016a</strain>
        <tissue evidence="3">Blood</tissue>
    </source>
</reference>
<dbReference type="Pfam" id="PF13837">
    <property type="entry name" value="Myb_DNA-bind_4"/>
    <property type="match status" value="1"/>
</dbReference>
<dbReference type="GO" id="GO:0005856">
    <property type="term" value="C:cytoskeleton"/>
    <property type="evidence" value="ECO:0007669"/>
    <property type="project" value="TreeGrafter"/>
</dbReference>
<name>A0A6A4S9D5_SCOMX</name>
<proteinExistence type="predicted"/>
<protein>
    <recommendedName>
        <fullName evidence="2">Myb/SANT-like DNA-binding domain-containing protein</fullName>
    </recommendedName>
</protein>
<evidence type="ECO:0000256" key="1">
    <source>
        <dbReference type="SAM" id="Coils"/>
    </source>
</evidence>
<dbReference type="InterPro" id="IPR044822">
    <property type="entry name" value="Myb_DNA-bind_4"/>
</dbReference>
<accession>A0A6A4S9D5</accession>
<dbReference type="AlphaFoldDB" id="A0A6A4S9D5"/>